<dbReference type="GO" id="GO:0016197">
    <property type="term" value="P:endosomal transport"/>
    <property type="evidence" value="ECO:0007669"/>
    <property type="project" value="TreeGrafter"/>
</dbReference>
<dbReference type="SUPFAM" id="SSF82185">
    <property type="entry name" value="Histone H3 K4-specific methyltransferase SET7/9 N-terminal domain"/>
    <property type="match status" value="1"/>
</dbReference>
<dbReference type="Pfam" id="PF02493">
    <property type="entry name" value="MORN"/>
    <property type="match status" value="3"/>
</dbReference>
<feature type="compositionally biased region" description="Low complexity" evidence="2">
    <location>
        <begin position="135"/>
        <end position="152"/>
    </location>
</feature>
<feature type="non-terminal residue" evidence="3">
    <location>
        <position position="1"/>
    </location>
</feature>
<evidence type="ECO:0008006" key="5">
    <source>
        <dbReference type="Google" id="ProtNLM"/>
    </source>
</evidence>
<protein>
    <recommendedName>
        <fullName evidence="5">MORN repeat-containing protein</fullName>
    </recommendedName>
</protein>
<proteinExistence type="predicted"/>
<dbReference type="PANTHER" id="PTHR46089">
    <property type="entry name" value="ALSIN HOMOLOG"/>
    <property type="match status" value="1"/>
</dbReference>
<name>A0A9D3LIS1_ANGAN</name>
<evidence type="ECO:0000313" key="4">
    <source>
        <dbReference type="Proteomes" id="UP001044222"/>
    </source>
</evidence>
<dbReference type="GO" id="GO:0005737">
    <property type="term" value="C:cytoplasm"/>
    <property type="evidence" value="ECO:0007669"/>
    <property type="project" value="TreeGrafter"/>
</dbReference>
<keyword evidence="1" id="KW-0677">Repeat</keyword>
<gene>
    <name evidence="3" type="ORF">ANANG_G00318820</name>
</gene>
<dbReference type="GO" id="GO:0005813">
    <property type="term" value="C:centrosome"/>
    <property type="evidence" value="ECO:0007669"/>
    <property type="project" value="TreeGrafter"/>
</dbReference>
<accession>A0A9D3LIS1</accession>
<dbReference type="PANTHER" id="PTHR46089:SF3">
    <property type="entry name" value="ALSIN"/>
    <property type="match status" value="1"/>
</dbReference>
<evidence type="ECO:0000256" key="1">
    <source>
        <dbReference type="ARBA" id="ARBA00022737"/>
    </source>
</evidence>
<feature type="non-terminal residue" evidence="3">
    <location>
        <position position="179"/>
    </location>
</feature>
<organism evidence="3 4">
    <name type="scientific">Anguilla anguilla</name>
    <name type="common">European freshwater eel</name>
    <name type="synonym">Muraena anguilla</name>
    <dbReference type="NCBI Taxonomy" id="7936"/>
    <lineage>
        <taxon>Eukaryota</taxon>
        <taxon>Metazoa</taxon>
        <taxon>Chordata</taxon>
        <taxon>Craniata</taxon>
        <taxon>Vertebrata</taxon>
        <taxon>Euteleostomi</taxon>
        <taxon>Actinopterygii</taxon>
        <taxon>Neopterygii</taxon>
        <taxon>Teleostei</taxon>
        <taxon>Anguilliformes</taxon>
        <taxon>Anguillidae</taxon>
        <taxon>Anguilla</taxon>
    </lineage>
</organism>
<reference evidence="3" key="1">
    <citation type="submission" date="2021-01" db="EMBL/GenBank/DDBJ databases">
        <title>A chromosome-scale assembly of European eel, Anguilla anguilla.</title>
        <authorList>
            <person name="Henkel C."/>
            <person name="Jong-Raadsen S.A."/>
            <person name="Dufour S."/>
            <person name="Weltzien F.-A."/>
            <person name="Palstra A.P."/>
            <person name="Pelster B."/>
            <person name="Spaink H.P."/>
            <person name="Van Den Thillart G.E."/>
            <person name="Jansen H."/>
            <person name="Zahm M."/>
            <person name="Klopp C."/>
            <person name="Cedric C."/>
            <person name="Louis A."/>
            <person name="Berthelot C."/>
            <person name="Parey E."/>
            <person name="Roest Crollius H."/>
            <person name="Montfort J."/>
            <person name="Robinson-Rechavi M."/>
            <person name="Bucao C."/>
            <person name="Bouchez O."/>
            <person name="Gislard M."/>
            <person name="Lluch J."/>
            <person name="Milhes M."/>
            <person name="Lampietro C."/>
            <person name="Lopez Roques C."/>
            <person name="Donnadieu C."/>
            <person name="Braasch I."/>
            <person name="Desvignes T."/>
            <person name="Postlethwait J."/>
            <person name="Bobe J."/>
            <person name="Guiguen Y."/>
            <person name="Dirks R."/>
        </authorList>
    </citation>
    <scope>NUCLEOTIDE SEQUENCE</scope>
    <source>
        <strain evidence="3">Tag_6206</strain>
        <tissue evidence="3">Liver</tissue>
    </source>
</reference>
<dbReference type="GO" id="GO:0030425">
    <property type="term" value="C:dendrite"/>
    <property type="evidence" value="ECO:0007669"/>
    <property type="project" value="TreeGrafter"/>
</dbReference>
<comment type="caution">
    <text evidence="3">The sequence shown here is derived from an EMBL/GenBank/DDBJ whole genome shotgun (WGS) entry which is preliminary data.</text>
</comment>
<dbReference type="InterPro" id="IPR051984">
    <property type="entry name" value="Alsin"/>
</dbReference>
<dbReference type="AlphaFoldDB" id="A0A9D3LIS1"/>
<feature type="region of interest" description="Disordered" evidence="2">
    <location>
        <begin position="135"/>
        <end position="166"/>
    </location>
</feature>
<evidence type="ECO:0000313" key="3">
    <source>
        <dbReference type="EMBL" id="KAG5830049.1"/>
    </source>
</evidence>
<dbReference type="SMART" id="SM00698">
    <property type="entry name" value="MORN"/>
    <property type="match status" value="2"/>
</dbReference>
<dbReference type="InterPro" id="IPR003409">
    <property type="entry name" value="MORN"/>
</dbReference>
<evidence type="ECO:0000256" key="2">
    <source>
        <dbReference type="SAM" id="MobiDB-lite"/>
    </source>
</evidence>
<dbReference type="Proteomes" id="UP001044222">
    <property type="component" value="Unassembled WGS sequence"/>
</dbReference>
<dbReference type="GO" id="GO:0031267">
    <property type="term" value="F:small GTPase binding"/>
    <property type="evidence" value="ECO:0007669"/>
    <property type="project" value="TreeGrafter"/>
</dbReference>
<keyword evidence="4" id="KW-1185">Reference proteome</keyword>
<dbReference type="GO" id="GO:0005085">
    <property type="term" value="F:guanyl-nucleotide exchange factor activity"/>
    <property type="evidence" value="ECO:0007669"/>
    <property type="project" value="TreeGrafter"/>
</dbReference>
<dbReference type="EMBL" id="JAFIRN010000437">
    <property type="protein sequence ID" value="KAG5830049.1"/>
    <property type="molecule type" value="Genomic_DNA"/>
</dbReference>
<dbReference type="Gene3D" id="2.20.110.10">
    <property type="entry name" value="Histone H3 K4-specific methyltransferase SET7/9 N-terminal domain"/>
    <property type="match status" value="1"/>
</dbReference>
<sequence>GKWLRAINQAVDQALSGAGGGGAAAAPGSSVPTAARAPISRTASYTFYKDSRLKEATYEGRWLAGKPHGKGILKWPDGRTYIGTFKNGLEDGFGEYLVPNKNLNKNHHYHGHWKEGECTALGRTGTRRARCTRAPSRTTRGTATASCAAASTPLPRPASSSATGCRTGRRGYGVFDDIT</sequence>